<dbReference type="InterPro" id="IPR011990">
    <property type="entry name" value="TPR-like_helical_dom_sf"/>
</dbReference>
<dbReference type="PANTHER" id="PTHR45663:SF11">
    <property type="entry name" value="GEO12009P1"/>
    <property type="match status" value="1"/>
</dbReference>
<proteinExistence type="inferred from homology"/>
<dbReference type="Gene3D" id="3.40.30.10">
    <property type="entry name" value="Glutaredoxin"/>
    <property type="match status" value="1"/>
</dbReference>
<evidence type="ECO:0000256" key="1">
    <source>
        <dbReference type="ARBA" id="ARBA00008987"/>
    </source>
</evidence>
<keyword evidence="2" id="KW-0813">Transport</keyword>
<evidence type="ECO:0000256" key="2">
    <source>
        <dbReference type="ARBA" id="ARBA00022448"/>
    </source>
</evidence>
<dbReference type="FunFam" id="3.40.30.10:FF:000001">
    <property type="entry name" value="Thioredoxin"/>
    <property type="match status" value="1"/>
</dbReference>
<dbReference type="InterPro" id="IPR013766">
    <property type="entry name" value="Thioredoxin_domain"/>
</dbReference>
<evidence type="ECO:0000256" key="6">
    <source>
        <dbReference type="NCBIfam" id="TIGR01068"/>
    </source>
</evidence>
<comment type="caution">
    <text evidence="8">The sequence shown here is derived from an EMBL/GenBank/DDBJ whole genome shotgun (WGS) entry which is preliminary data.</text>
</comment>
<dbReference type="GO" id="GO:0015035">
    <property type="term" value="F:protein-disulfide reductase activity"/>
    <property type="evidence" value="ECO:0007669"/>
    <property type="project" value="UniProtKB-UniRule"/>
</dbReference>
<dbReference type="NCBIfam" id="TIGR01068">
    <property type="entry name" value="thioredoxin"/>
    <property type="match status" value="1"/>
</dbReference>
<accession>A0AAW7QYZ0</accession>
<evidence type="ECO:0000256" key="5">
    <source>
        <dbReference type="ARBA" id="ARBA00023284"/>
    </source>
</evidence>
<dbReference type="InterPro" id="IPR036249">
    <property type="entry name" value="Thioredoxin-like_sf"/>
</dbReference>
<keyword evidence="3" id="KW-0249">Electron transport</keyword>
<gene>
    <name evidence="8" type="primary">trxA</name>
    <name evidence="8" type="ORF">J6I90_02710</name>
</gene>
<dbReference type="Pfam" id="PF14561">
    <property type="entry name" value="TPR_20"/>
    <property type="match status" value="1"/>
</dbReference>
<dbReference type="AlphaFoldDB" id="A0AAW7QYZ0"/>
<dbReference type="GO" id="GO:0005737">
    <property type="term" value="C:cytoplasm"/>
    <property type="evidence" value="ECO:0007669"/>
    <property type="project" value="TreeGrafter"/>
</dbReference>
<dbReference type="InterPro" id="IPR017937">
    <property type="entry name" value="Thioredoxin_CS"/>
</dbReference>
<keyword evidence="5" id="KW-0676">Redox-active center</keyword>
<dbReference type="PROSITE" id="PS51352">
    <property type="entry name" value="THIOREDOXIN_2"/>
    <property type="match status" value="1"/>
</dbReference>
<comment type="similarity">
    <text evidence="1">Belongs to the thioredoxin family.</text>
</comment>
<evidence type="ECO:0000313" key="9">
    <source>
        <dbReference type="Proteomes" id="UP001169492"/>
    </source>
</evidence>
<dbReference type="PRINTS" id="PR00421">
    <property type="entry name" value="THIOREDOXIN"/>
</dbReference>
<dbReference type="EMBL" id="JAGGJB010000002">
    <property type="protein sequence ID" value="MDN7123781.1"/>
    <property type="molecule type" value="Genomic_DNA"/>
</dbReference>
<dbReference type="PANTHER" id="PTHR45663">
    <property type="entry name" value="GEO12009P1"/>
    <property type="match status" value="1"/>
</dbReference>
<evidence type="ECO:0000313" key="8">
    <source>
        <dbReference type="EMBL" id="MDN7123781.1"/>
    </source>
</evidence>
<evidence type="ECO:0000256" key="4">
    <source>
        <dbReference type="ARBA" id="ARBA00023157"/>
    </source>
</evidence>
<dbReference type="Gene3D" id="1.25.40.10">
    <property type="entry name" value="Tetratricopeptide repeat domain"/>
    <property type="match status" value="2"/>
</dbReference>
<dbReference type="GO" id="GO:0006950">
    <property type="term" value="P:response to stress"/>
    <property type="evidence" value="ECO:0007669"/>
    <property type="project" value="UniProtKB-ARBA"/>
</dbReference>
<dbReference type="InterPro" id="IPR005746">
    <property type="entry name" value="Thioredoxin"/>
</dbReference>
<dbReference type="Pfam" id="PF14559">
    <property type="entry name" value="TPR_19"/>
    <property type="match status" value="1"/>
</dbReference>
<dbReference type="Pfam" id="PF00085">
    <property type="entry name" value="Thioredoxin"/>
    <property type="match status" value="1"/>
</dbReference>
<keyword evidence="4" id="KW-1015">Disulfide bond</keyword>
<dbReference type="SUPFAM" id="SSF52833">
    <property type="entry name" value="Thioredoxin-like"/>
    <property type="match status" value="1"/>
</dbReference>
<feature type="domain" description="Thioredoxin" evidence="7">
    <location>
        <begin position="1"/>
        <end position="113"/>
    </location>
</feature>
<evidence type="ECO:0000259" key="7">
    <source>
        <dbReference type="PROSITE" id="PS51352"/>
    </source>
</evidence>
<reference evidence="8 9" key="1">
    <citation type="submission" date="2021-03" db="EMBL/GenBank/DDBJ databases">
        <title>Pseudidiomarina terrestris, a new bacterium isolated from saline soil.</title>
        <authorList>
            <person name="Galisteo C."/>
            <person name="De La Haba R."/>
            <person name="Sanchez-Porro C."/>
            <person name="Ventosa A."/>
        </authorList>
    </citation>
    <scope>NUCLEOTIDE SEQUENCE [LARGE SCALE GENOMIC DNA]</scope>
    <source>
        <strain evidence="8 9">1APP75-32.1</strain>
    </source>
</reference>
<sequence length="284" mass="31958">MSVANTGITVTLENFQQVILEGSQSKLIIVDFWADWCEPCKQLMPVLEKLAAEYSDRVTLAKIDCDEQQQLAAQFGIRSLPTVAFFKEGQPVDGFAGVEPESAIRARIEQHIPGPGEDLLKHARELLEQEQFDEAYALAKQAYDLQPEDTQAQLTLADAACSLGRIEQTESLLDGIRLADQDSYFQQVQSKLQLAKQAADSPELRALQQQVKEQPDNLELALELATSLYQAKRMEEALEVCFSVLKRDFNFPEARQQALDMLNGLPKGDPLAARYRRLLYSMMY</sequence>
<dbReference type="SUPFAM" id="SSF48452">
    <property type="entry name" value="TPR-like"/>
    <property type="match status" value="1"/>
</dbReference>
<name>A0AAW7QYZ0_9GAMM</name>
<evidence type="ECO:0000256" key="3">
    <source>
        <dbReference type="ARBA" id="ARBA00022982"/>
    </source>
</evidence>
<protein>
    <recommendedName>
        <fullName evidence="6">Thioredoxin</fullName>
    </recommendedName>
</protein>
<dbReference type="Proteomes" id="UP001169492">
    <property type="component" value="Unassembled WGS sequence"/>
</dbReference>
<organism evidence="8 9">
    <name type="scientific">Pseudidiomarina terrestris</name>
    <dbReference type="NCBI Taxonomy" id="2820060"/>
    <lineage>
        <taxon>Bacteria</taxon>
        <taxon>Pseudomonadati</taxon>
        <taxon>Pseudomonadota</taxon>
        <taxon>Gammaproteobacteria</taxon>
        <taxon>Alteromonadales</taxon>
        <taxon>Idiomarinaceae</taxon>
        <taxon>Pseudidiomarina</taxon>
    </lineage>
</organism>
<dbReference type="PROSITE" id="PS00194">
    <property type="entry name" value="THIOREDOXIN_1"/>
    <property type="match status" value="1"/>
</dbReference>
<dbReference type="CDD" id="cd02956">
    <property type="entry name" value="ybbN"/>
    <property type="match status" value="1"/>
</dbReference>